<gene>
    <name evidence="2" type="ORF">SKP52_16875</name>
</gene>
<accession>A0A0A7PM23</accession>
<keyword evidence="3" id="KW-1185">Reference proteome</keyword>
<proteinExistence type="predicted"/>
<dbReference type="HOGENOM" id="CLU_159205_3_2_5"/>
<dbReference type="InterPro" id="IPR007419">
    <property type="entry name" value="BFD-like_2Fe2S-bd_dom"/>
</dbReference>
<dbReference type="Gene3D" id="1.10.10.1100">
    <property type="entry name" value="BFD-like [2Fe-2S]-binding domain"/>
    <property type="match status" value="1"/>
</dbReference>
<reference evidence="2 3" key="1">
    <citation type="journal article" date="2015" name="Int. J. Syst. Evol. Microbiol.">
        <title>Description of Sphingopyxis fribergensis sp. nov. - a soil bacterium with the ability to degrade styrene and phenylacetic acid.</title>
        <authorList>
            <person name="Oelschlagel M."/>
            <person name="Ruckert C."/>
            <person name="Kalinowski J."/>
            <person name="Schmidt G."/>
            <person name="Schlomann M."/>
            <person name="Tischler D."/>
        </authorList>
    </citation>
    <scope>NUCLEOTIDE SEQUENCE [LARGE SCALE GENOMIC DNA]</scope>
    <source>
        <strain evidence="2 3">Kp5.2</strain>
    </source>
</reference>
<evidence type="ECO:0000313" key="3">
    <source>
        <dbReference type="Proteomes" id="UP000030907"/>
    </source>
</evidence>
<dbReference type="EMBL" id="CP009122">
    <property type="protein sequence ID" value="AJA10248.1"/>
    <property type="molecule type" value="Genomic_DNA"/>
</dbReference>
<dbReference type="Pfam" id="PF04324">
    <property type="entry name" value="Fer2_BFD"/>
    <property type="match status" value="1"/>
</dbReference>
<dbReference type="OrthoDB" id="7428628at2"/>
<feature type="domain" description="BFD-like [2Fe-2S]-binding" evidence="1">
    <location>
        <begin position="2"/>
        <end position="51"/>
    </location>
</feature>
<evidence type="ECO:0000259" key="1">
    <source>
        <dbReference type="Pfam" id="PF04324"/>
    </source>
</evidence>
<dbReference type="InterPro" id="IPR041854">
    <property type="entry name" value="BFD-like_2Fe2S-bd_dom_sf"/>
</dbReference>
<dbReference type="KEGG" id="sphk:SKP52_16875"/>
<organism evidence="2 3">
    <name type="scientific">Sphingopyxis fribergensis</name>
    <dbReference type="NCBI Taxonomy" id="1515612"/>
    <lineage>
        <taxon>Bacteria</taxon>
        <taxon>Pseudomonadati</taxon>
        <taxon>Pseudomonadota</taxon>
        <taxon>Alphaproteobacteria</taxon>
        <taxon>Sphingomonadales</taxon>
        <taxon>Sphingomonadaceae</taxon>
        <taxon>Sphingopyxis</taxon>
    </lineage>
</organism>
<name>A0A0A7PM23_9SPHN</name>
<dbReference type="RefSeq" id="WP_037513974.1">
    <property type="nucleotide sequence ID" value="NZ_CP009122.1"/>
</dbReference>
<sequence length="57" mass="6151">MVVCVCNAIRESQLRDVARDGQLRCAKAAYAQLGRKPKCGQCLPFARNIISDVAATA</sequence>
<dbReference type="Proteomes" id="UP000030907">
    <property type="component" value="Chromosome"/>
</dbReference>
<dbReference type="STRING" id="1515612.SKP52_16875"/>
<protein>
    <recommendedName>
        <fullName evidence="1">BFD-like [2Fe-2S]-binding domain-containing protein</fullName>
    </recommendedName>
</protein>
<dbReference type="AlphaFoldDB" id="A0A0A7PM23"/>
<evidence type="ECO:0000313" key="2">
    <source>
        <dbReference type="EMBL" id="AJA10248.1"/>
    </source>
</evidence>